<reference evidence="1 2" key="1">
    <citation type="submission" date="2016-10" db="EMBL/GenBank/DDBJ databases">
        <authorList>
            <person name="Varghese N."/>
            <person name="Submissions S."/>
        </authorList>
    </citation>
    <scope>NUCLEOTIDE SEQUENCE [LARGE SCALE GENOMIC DNA]</scope>
    <source>
        <strain evidence="1 2">BS2775</strain>
    </source>
</reference>
<dbReference type="RefSeq" id="WP_057722442.1">
    <property type="nucleotide sequence ID" value="NZ_JYLM01000002.1"/>
</dbReference>
<protein>
    <submittedName>
        <fullName evidence="1">Uncharacterized protein</fullName>
    </submittedName>
</protein>
<evidence type="ECO:0000313" key="1">
    <source>
        <dbReference type="EMBL" id="SDT91715.1"/>
    </source>
</evidence>
<sequence length="76" mass="8000">MNDYPVGEADSEARNRSIGDAIGLAADEVELWVTSVEEDGSGMGYVLTFSARTPSEVLAKVEGLGADRTINIGPID</sequence>
<dbReference type="EMBL" id="LT629782">
    <property type="protein sequence ID" value="SDT91715.1"/>
    <property type="molecule type" value="Genomic_DNA"/>
</dbReference>
<gene>
    <name evidence="1" type="ORF">SAMN04490197_0868</name>
</gene>
<dbReference type="AlphaFoldDB" id="A0A1H2E9F3"/>
<evidence type="ECO:0000313" key="2">
    <source>
        <dbReference type="Proteomes" id="UP000183653"/>
    </source>
</evidence>
<keyword evidence="2" id="KW-1185">Reference proteome</keyword>
<organism evidence="1 2">
    <name type="scientific">Pseudomonas orientalis</name>
    <dbReference type="NCBI Taxonomy" id="76758"/>
    <lineage>
        <taxon>Bacteria</taxon>
        <taxon>Pseudomonadati</taxon>
        <taxon>Pseudomonadota</taxon>
        <taxon>Gammaproteobacteria</taxon>
        <taxon>Pseudomonadales</taxon>
        <taxon>Pseudomonadaceae</taxon>
        <taxon>Pseudomonas</taxon>
    </lineage>
</organism>
<accession>A0A1H2E9F3</accession>
<proteinExistence type="predicted"/>
<dbReference type="Proteomes" id="UP000183653">
    <property type="component" value="Chromosome I"/>
</dbReference>
<name>A0A1H2E9F3_9PSED</name>
<dbReference type="OrthoDB" id="6914740at2"/>